<sequence>MNKKNIQGLTLLEILLVTIIFTLISLTVYQAITVTNIGSRAVNIKAMQVNRLQRIVNMLEQDISHAVIYSQFNDKEIIHNGIRSGALFLDSDDFGVIFLCDIGINTDLAYYSQSQIFGYRLRNGHLEKLTYSLNIKQPTVLKILNGVTAFRIHIYHKNRWSNEWTDTNFLPEAVELIIEMENIGIIRKKIILLNYAI</sequence>
<proteinExistence type="inferred from homology"/>
<dbReference type="InterPro" id="IPR010055">
    <property type="entry name" value="T2SS_protein-GspJ"/>
</dbReference>
<dbReference type="Pfam" id="PF11612">
    <property type="entry name" value="T2SSJ"/>
    <property type="match status" value="1"/>
</dbReference>
<keyword evidence="7 10" id="KW-0812">Transmembrane</keyword>
<dbReference type="KEGG" id="yet:CH48_798"/>
<accession>A0A0E1NE86</accession>
<dbReference type="AlphaFoldDB" id="A0A0E1NE86"/>
<evidence type="ECO:0000313" key="11">
    <source>
        <dbReference type="EMBL" id="CFQ64009.1"/>
    </source>
</evidence>
<keyword evidence="4" id="KW-1003">Cell membrane</keyword>
<dbReference type="EMBL" id="CGBR01000014">
    <property type="protein sequence ID" value="CFQ64009.1"/>
    <property type="molecule type" value="Genomic_DNA"/>
</dbReference>
<dbReference type="GO" id="GO:0015627">
    <property type="term" value="C:type II protein secretion system complex"/>
    <property type="evidence" value="ECO:0007669"/>
    <property type="project" value="InterPro"/>
</dbReference>
<dbReference type="NCBIfam" id="TIGR01711">
    <property type="entry name" value="gspJ"/>
    <property type="match status" value="1"/>
</dbReference>
<reference evidence="11 12" key="1">
    <citation type="submission" date="2015-03" db="EMBL/GenBank/DDBJ databases">
        <authorList>
            <person name="Murphy D."/>
        </authorList>
    </citation>
    <scope>NUCLEOTIDE SEQUENCE [LARGE SCALE GENOMIC DNA]</scope>
    <source>
        <strain evidence="11 12">IP26249</strain>
    </source>
</reference>
<evidence type="ECO:0000256" key="10">
    <source>
        <dbReference type="SAM" id="Phobius"/>
    </source>
</evidence>
<keyword evidence="6" id="KW-0997">Cell inner membrane</keyword>
<dbReference type="InterPro" id="IPR051621">
    <property type="entry name" value="T2SS_protein_J"/>
</dbReference>
<comment type="subcellular location">
    <subcellularLocation>
        <location evidence="1">Cell inner membrane</location>
        <topology evidence="1">Single-pass membrane protein</topology>
    </subcellularLocation>
</comment>
<evidence type="ECO:0000256" key="4">
    <source>
        <dbReference type="ARBA" id="ARBA00022475"/>
    </source>
</evidence>
<evidence type="ECO:0000313" key="12">
    <source>
        <dbReference type="Proteomes" id="UP000048841"/>
    </source>
</evidence>
<evidence type="ECO:0000256" key="9">
    <source>
        <dbReference type="ARBA" id="ARBA00023136"/>
    </source>
</evidence>
<gene>
    <name evidence="11" type="primary">xcpW</name>
    <name evidence="11" type="ORF">ERS137941_02312</name>
</gene>
<evidence type="ECO:0000256" key="1">
    <source>
        <dbReference type="ARBA" id="ARBA00004377"/>
    </source>
</evidence>
<name>A0A0E1NE86_YEREN</name>
<dbReference type="SUPFAM" id="SSF54523">
    <property type="entry name" value="Pili subunits"/>
    <property type="match status" value="1"/>
</dbReference>
<evidence type="ECO:0000256" key="3">
    <source>
        <dbReference type="ARBA" id="ARBA00021539"/>
    </source>
</evidence>
<dbReference type="InterPro" id="IPR045584">
    <property type="entry name" value="Pilin-like"/>
</dbReference>
<comment type="similarity">
    <text evidence="2">Belongs to the GSP J family.</text>
</comment>
<evidence type="ECO:0000256" key="6">
    <source>
        <dbReference type="ARBA" id="ARBA00022519"/>
    </source>
</evidence>
<dbReference type="PATRIC" id="fig|630.129.peg.3426"/>
<dbReference type="RefSeq" id="WP_013649357.1">
    <property type="nucleotide sequence ID" value="NZ_CGBR01000014.1"/>
</dbReference>
<dbReference type="PANTHER" id="PTHR39583:SF2">
    <property type="entry name" value="TYPE II SECRETION SYSTEM PROTEIN J"/>
    <property type="match status" value="1"/>
</dbReference>
<keyword evidence="5" id="KW-0488">Methylation</keyword>
<dbReference type="Gene3D" id="3.10.610.10">
    <property type="entry name" value="GSPII I/J protein-like"/>
    <property type="match status" value="1"/>
</dbReference>
<evidence type="ECO:0000256" key="8">
    <source>
        <dbReference type="ARBA" id="ARBA00022989"/>
    </source>
</evidence>
<evidence type="ECO:0000256" key="7">
    <source>
        <dbReference type="ARBA" id="ARBA00022692"/>
    </source>
</evidence>
<dbReference type="PANTHER" id="PTHR39583">
    <property type="entry name" value="TYPE II SECRETION SYSTEM PROTEIN J-RELATED"/>
    <property type="match status" value="1"/>
</dbReference>
<organism evidence="11 12">
    <name type="scientific">Yersinia enterocolitica</name>
    <dbReference type="NCBI Taxonomy" id="630"/>
    <lineage>
        <taxon>Bacteria</taxon>
        <taxon>Pseudomonadati</taxon>
        <taxon>Pseudomonadota</taxon>
        <taxon>Gammaproteobacteria</taxon>
        <taxon>Enterobacterales</taxon>
        <taxon>Yersiniaceae</taxon>
        <taxon>Yersinia</taxon>
    </lineage>
</organism>
<feature type="transmembrane region" description="Helical" evidence="10">
    <location>
        <begin position="12"/>
        <end position="32"/>
    </location>
</feature>
<evidence type="ECO:0000256" key="5">
    <source>
        <dbReference type="ARBA" id="ARBA00022481"/>
    </source>
</evidence>
<dbReference type="GO" id="GO:0015628">
    <property type="term" value="P:protein secretion by the type II secretion system"/>
    <property type="evidence" value="ECO:0007669"/>
    <property type="project" value="InterPro"/>
</dbReference>
<keyword evidence="8 10" id="KW-1133">Transmembrane helix</keyword>
<dbReference type="GO" id="GO:0005886">
    <property type="term" value="C:plasma membrane"/>
    <property type="evidence" value="ECO:0007669"/>
    <property type="project" value="UniProtKB-SubCell"/>
</dbReference>
<dbReference type="InterPro" id="IPR012902">
    <property type="entry name" value="N_methyl_site"/>
</dbReference>
<evidence type="ECO:0000256" key="2">
    <source>
        <dbReference type="ARBA" id="ARBA00011084"/>
    </source>
</evidence>
<keyword evidence="9 10" id="KW-0472">Membrane</keyword>
<dbReference type="PROSITE" id="PS00409">
    <property type="entry name" value="PROKAR_NTER_METHYL"/>
    <property type="match status" value="1"/>
</dbReference>
<dbReference type="Proteomes" id="UP000048841">
    <property type="component" value="Unassembled WGS sequence"/>
</dbReference>
<dbReference type="Gene3D" id="2.10.70.20">
    <property type="entry name" value="gspk-gspi-gspj complex like domains"/>
    <property type="match status" value="1"/>
</dbReference>
<protein>
    <recommendedName>
        <fullName evidence="3">Type II secretion system protein J</fullName>
    </recommendedName>
</protein>